<reference evidence="1" key="2">
    <citation type="journal article" date="2015" name="Data Brief">
        <title>Shoot transcriptome of the giant reed, Arundo donax.</title>
        <authorList>
            <person name="Barrero R.A."/>
            <person name="Guerrero F.D."/>
            <person name="Moolhuijzen P."/>
            <person name="Goolsby J.A."/>
            <person name="Tidwell J."/>
            <person name="Bellgard S.E."/>
            <person name="Bellgard M.I."/>
        </authorList>
    </citation>
    <scope>NUCLEOTIDE SEQUENCE</scope>
    <source>
        <tissue evidence="1">Shoot tissue taken approximately 20 cm above the soil surface</tissue>
    </source>
</reference>
<sequence length="40" mass="4720">MALLGSSSPLTPRWMKLTFYLTHRIFLLSSSRFFIWLITS</sequence>
<evidence type="ECO:0000313" key="1">
    <source>
        <dbReference type="EMBL" id="JAD15136.1"/>
    </source>
</evidence>
<accession>A0A0A9TMN5</accession>
<protein>
    <submittedName>
        <fullName evidence="1">Uncharacterized protein</fullName>
    </submittedName>
</protein>
<dbReference type="EMBL" id="GBRH01282759">
    <property type="protein sequence ID" value="JAD15136.1"/>
    <property type="molecule type" value="Transcribed_RNA"/>
</dbReference>
<proteinExistence type="predicted"/>
<name>A0A0A9TMN5_ARUDO</name>
<organism evidence="1">
    <name type="scientific">Arundo donax</name>
    <name type="common">Giant reed</name>
    <name type="synonym">Donax arundinaceus</name>
    <dbReference type="NCBI Taxonomy" id="35708"/>
    <lineage>
        <taxon>Eukaryota</taxon>
        <taxon>Viridiplantae</taxon>
        <taxon>Streptophyta</taxon>
        <taxon>Embryophyta</taxon>
        <taxon>Tracheophyta</taxon>
        <taxon>Spermatophyta</taxon>
        <taxon>Magnoliopsida</taxon>
        <taxon>Liliopsida</taxon>
        <taxon>Poales</taxon>
        <taxon>Poaceae</taxon>
        <taxon>PACMAD clade</taxon>
        <taxon>Arundinoideae</taxon>
        <taxon>Arundineae</taxon>
        <taxon>Arundo</taxon>
    </lineage>
</organism>
<reference evidence="1" key="1">
    <citation type="submission" date="2014-09" db="EMBL/GenBank/DDBJ databases">
        <authorList>
            <person name="Magalhaes I.L.F."/>
            <person name="Oliveira U."/>
            <person name="Santos F.R."/>
            <person name="Vidigal T.H.D.A."/>
            <person name="Brescovit A.D."/>
            <person name="Santos A.J."/>
        </authorList>
    </citation>
    <scope>NUCLEOTIDE SEQUENCE</scope>
    <source>
        <tissue evidence="1">Shoot tissue taken approximately 20 cm above the soil surface</tissue>
    </source>
</reference>
<dbReference type="AlphaFoldDB" id="A0A0A9TMN5"/>